<dbReference type="AlphaFoldDB" id="A0A0D9ZW28"/>
<feature type="region of interest" description="Disordered" evidence="1">
    <location>
        <begin position="1"/>
        <end position="28"/>
    </location>
</feature>
<dbReference type="HOGENOM" id="CLU_175839_0_0_1"/>
<reference evidence="2" key="2">
    <citation type="submission" date="2018-05" db="EMBL/GenBank/DDBJ databases">
        <title>OgluRS3 (Oryza glumaepatula Reference Sequence Version 3).</title>
        <authorList>
            <person name="Zhang J."/>
            <person name="Kudrna D."/>
            <person name="Lee S."/>
            <person name="Talag J."/>
            <person name="Welchert J."/>
            <person name="Wing R.A."/>
        </authorList>
    </citation>
    <scope>NUCLEOTIDE SEQUENCE [LARGE SCALE GENOMIC DNA]</scope>
</reference>
<evidence type="ECO:0000256" key="1">
    <source>
        <dbReference type="SAM" id="MobiDB-lite"/>
    </source>
</evidence>
<organism evidence="2">
    <name type="scientific">Oryza glumipatula</name>
    <dbReference type="NCBI Taxonomy" id="40148"/>
    <lineage>
        <taxon>Eukaryota</taxon>
        <taxon>Viridiplantae</taxon>
        <taxon>Streptophyta</taxon>
        <taxon>Embryophyta</taxon>
        <taxon>Tracheophyta</taxon>
        <taxon>Spermatophyta</taxon>
        <taxon>Magnoliopsida</taxon>
        <taxon>Liliopsida</taxon>
        <taxon>Poales</taxon>
        <taxon>Poaceae</taxon>
        <taxon>BOP clade</taxon>
        <taxon>Oryzoideae</taxon>
        <taxon>Oryzeae</taxon>
        <taxon>Oryzinae</taxon>
        <taxon>Oryza</taxon>
    </lineage>
</organism>
<evidence type="ECO:0000313" key="2">
    <source>
        <dbReference type="EnsemblPlants" id="OGLUM05G08660.1"/>
    </source>
</evidence>
<protein>
    <submittedName>
        <fullName evidence="2">Uncharacterized protein</fullName>
    </submittedName>
</protein>
<dbReference type="Proteomes" id="UP000026961">
    <property type="component" value="Chromosome 5"/>
</dbReference>
<dbReference type="EnsemblPlants" id="OGLUM05G08660.1">
    <property type="protein sequence ID" value="OGLUM05G08660.1"/>
    <property type="gene ID" value="OGLUM05G08660"/>
</dbReference>
<reference evidence="2" key="1">
    <citation type="submission" date="2015-04" db="UniProtKB">
        <authorList>
            <consortium name="EnsemblPlants"/>
        </authorList>
    </citation>
    <scope>IDENTIFICATION</scope>
</reference>
<proteinExistence type="predicted"/>
<dbReference type="Gramene" id="OGLUM05G08660.1">
    <property type="protein sequence ID" value="OGLUM05G08660.1"/>
    <property type="gene ID" value="OGLUM05G08660"/>
</dbReference>
<accession>A0A0D9ZW28</accession>
<keyword evidence="3" id="KW-1185">Reference proteome</keyword>
<name>A0A0D9ZW28_9ORYZ</name>
<evidence type="ECO:0000313" key="3">
    <source>
        <dbReference type="Proteomes" id="UP000026961"/>
    </source>
</evidence>
<sequence length="107" mass="11183">MPSCAAGHRRSPVSAVAGSAGAGGTTRSERRVPLRNLINVVGGRARAAKAEVCAVWLVAGFWGGYVARPISSAKSSLTGTVANVKKGFLAVADVGFYRWGYDKIIYL</sequence>